<proteinExistence type="predicted"/>
<reference evidence="1" key="1">
    <citation type="submission" date="2021-02" db="EMBL/GenBank/DDBJ databases">
        <authorList>
            <person name="Nowell W R."/>
        </authorList>
    </citation>
    <scope>NUCLEOTIDE SEQUENCE</scope>
</reference>
<dbReference type="AlphaFoldDB" id="A0A816SZQ5"/>
<dbReference type="Gene3D" id="3.30.420.10">
    <property type="entry name" value="Ribonuclease H-like superfamily/Ribonuclease H"/>
    <property type="match status" value="1"/>
</dbReference>
<gene>
    <name evidence="1" type="ORF">XDN619_LOCUS16743</name>
</gene>
<name>A0A816SZQ5_9BILA</name>
<sequence>MKSKGIQQVVKTKYGNGDEPMKIYRDLAGVVSLKTIKLWIKMINNTGSINLSSPPGRPGIVRTKANILKAKGRLNLGCVPYKKIKQPRLSDIQKMKRVKFANWVLNNYTKDDIKRWLFTDEKFFDLDGIYNAQNDRVWAMSREEADKKGAMHKKQSFRLKSWSGWVYVQKA</sequence>
<evidence type="ECO:0000313" key="2">
    <source>
        <dbReference type="Proteomes" id="UP000663887"/>
    </source>
</evidence>
<evidence type="ECO:0000313" key="1">
    <source>
        <dbReference type="EMBL" id="CAF2091772.1"/>
    </source>
</evidence>
<organism evidence="1 2">
    <name type="scientific">Rotaria magnacalcarata</name>
    <dbReference type="NCBI Taxonomy" id="392030"/>
    <lineage>
        <taxon>Eukaryota</taxon>
        <taxon>Metazoa</taxon>
        <taxon>Spiralia</taxon>
        <taxon>Gnathifera</taxon>
        <taxon>Rotifera</taxon>
        <taxon>Eurotatoria</taxon>
        <taxon>Bdelloidea</taxon>
        <taxon>Philodinida</taxon>
        <taxon>Philodinidae</taxon>
        <taxon>Rotaria</taxon>
    </lineage>
</organism>
<protein>
    <recommendedName>
        <fullName evidence="3">Transposase</fullName>
    </recommendedName>
</protein>
<comment type="caution">
    <text evidence="1">The sequence shown here is derived from an EMBL/GenBank/DDBJ whole genome shotgun (WGS) entry which is preliminary data.</text>
</comment>
<evidence type="ECO:0008006" key="3">
    <source>
        <dbReference type="Google" id="ProtNLM"/>
    </source>
</evidence>
<dbReference type="EMBL" id="CAJNRG010007133">
    <property type="protein sequence ID" value="CAF2091772.1"/>
    <property type="molecule type" value="Genomic_DNA"/>
</dbReference>
<accession>A0A816SZQ5</accession>
<dbReference type="InterPro" id="IPR036397">
    <property type="entry name" value="RNaseH_sf"/>
</dbReference>
<dbReference type="Proteomes" id="UP000663887">
    <property type="component" value="Unassembled WGS sequence"/>
</dbReference>
<dbReference type="GO" id="GO:0003676">
    <property type="term" value="F:nucleic acid binding"/>
    <property type="evidence" value="ECO:0007669"/>
    <property type="project" value="InterPro"/>
</dbReference>